<comment type="caution">
    <text evidence="1">The sequence shown here is derived from an EMBL/GenBank/DDBJ whole genome shotgun (WGS) entry which is preliminary data.</text>
</comment>
<evidence type="ECO:0000313" key="2">
    <source>
        <dbReference type="Proteomes" id="UP000765509"/>
    </source>
</evidence>
<keyword evidence="2" id="KW-1185">Reference proteome</keyword>
<dbReference type="EMBL" id="AVOT02021262">
    <property type="protein sequence ID" value="MBW0509975.1"/>
    <property type="molecule type" value="Genomic_DNA"/>
</dbReference>
<reference evidence="1" key="1">
    <citation type="submission" date="2021-03" db="EMBL/GenBank/DDBJ databases">
        <title>Draft genome sequence of rust myrtle Austropuccinia psidii MF-1, a brazilian biotype.</title>
        <authorList>
            <person name="Quecine M.C."/>
            <person name="Pachon D.M.R."/>
            <person name="Bonatelli M.L."/>
            <person name="Correr F.H."/>
            <person name="Franceschini L.M."/>
            <person name="Leite T.F."/>
            <person name="Margarido G.R.A."/>
            <person name="Almeida C.A."/>
            <person name="Ferrarezi J.A."/>
            <person name="Labate C.A."/>
        </authorList>
    </citation>
    <scope>NUCLEOTIDE SEQUENCE</scope>
    <source>
        <strain evidence="1">MF-1</strain>
    </source>
</reference>
<proteinExistence type="predicted"/>
<name>A0A9Q3DZM6_9BASI</name>
<sequence>MLSLCPHDMPPMLPPHVGLHLSLCFRPPPLRMLTLAQDPQYMPPTLPPHVYPHPSLPFWTPSTYHAYAPTGPSRYASEASTLPHASTPPLLTMLMLLQDPLDMPLTLQPHVHPHPSLLLSTPTAYHAYAPAGPSKYASDNATPCPPSPILMLPHPCG</sequence>
<protein>
    <submittedName>
        <fullName evidence="1">Uncharacterized protein</fullName>
    </submittedName>
</protein>
<dbReference type="Proteomes" id="UP000765509">
    <property type="component" value="Unassembled WGS sequence"/>
</dbReference>
<gene>
    <name evidence="1" type="ORF">O181_049690</name>
</gene>
<organism evidence="1 2">
    <name type="scientific">Austropuccinia psidii MF-1</name>
    <dbReference type="NCBI Taxonomy" id="1389203"/>
    <lineage>
        <taxon>Eukaryota</taxon>
        <taxon>Fungi</taxon>
        <taxon>Dikarya</taxon>
        <taxon>Basidiomycota</taxon>
        <taxon>Pucciniomycotina</taxon>
        <taxon>Pucciniomycetes</taxon>
        <taxon>Pucciniales</taxon>
        <taxon>Sphaerophragmiaceae</taxon>
        <taxon>Austropuccinia</taxon>
    </lineage>
</organism>
<dbReference type="AlphaFoldDB" id="A0A9Q3DZM6"/>
<evidence type="ECO:0000313" key="1">
    <source>
        <dbReference type="EMBL" id="MBW0509975.1"/>
    </source>
</evidence>
<accession>A0A9Q3DZM6</accession>